<dbReference type="PANTHER" id="PTHR11188">
    <property type="entry name" value="ARRESTIN DOMAIN CONTAINING PROTEIN"/>
    <property type="match status" value="1"/>
</dbReference>
<feature type="compositionally biased region" description="Polar residues" evidence="1">
    <location>
        <begin position="654"/>
        <end position="663"/>
    </location>
</feature>
<gene>
    <name evidence="3" type="ORF">QG37_07444</name>
</gene>
<feature type="region of interest" description="Disordered" evidence="1">
    <location>
        <begin position="696"/>
        <end position="718"/>
    </location>
</feature>
<feature type="domain" description="Arrestin C-terminal-like" evidence="2">
    <location>
        <begin position="308"/>
        <end position="480"/>
    </location>
</feature>
<dbReference type="VEuPathDB" id="FungiDB:CJI96_0004349"/>
<comment type="caution">
    <text evidence="3">The sequence shown here is derived from an EMBL/GenBank/DDBJ whole genome shotgun (WGS) entry which is preliminary data.</text>
</comment>
<dbReference type="GO" id="GO:0070086">
    <property type="term" value="P:ubiquitin-dependent endocytosis"/>
    <property type="evidence" value="ECO:0007669"/>
    <property type="project" value="TreeGrafter"/>
</dbReference>
<dbReference type="VEuPathDB" id="FungiDB:CJI97_004647"/>
<dbReference type="Gene3D" id="2.60.40.640">
    <property type="match status" value="1"/>
</dbReference>
<dbReference type="Proteomes" id="UP000037122">
    <property type="component" value="Unassembled WGS sequence"/>
</dbReference>
<dbReference type="EMBL" id="LGST01000057">
    <property type="protein sequence ID" value="KND96313.1"/>
    <property type="molecule type" value="Genomic_DNA"/>
</dbReference>
<feature type="region of interest" description="Disordered" evidence="1">
    <location>
        <begin position="537"/>
        <end position="569"/>
    </location>
</feature>
<dbReference type="VEuPathDB" id="FungiDB:CJJ07_000675"/>
<feature type="compositionally biased region" description="Polar residues" evidence="1">
    <location>
        <begin position="696"/>
        <end position="710"/>
    </location>
</feature>
<protein>
    <recommendedName>
        <fullName evidence="2">Arrestin C-terminal-like domain-containing protein</fullName>
    </recommendedName>
</protein>
<dbReference type="SMART" id="SM01017">
    <property type="entry name" value="Arrestin_C"/>
    <property type="match status" value="1"/>
</dbReference>
<feature type="region of interest" description="Disordered" evidence="1">
    <location>
        <begin position="853"/>
        <end position="911"/>
    </location>
</feature>
<sequence>MNSARSPLFPQASLALSPAREENPEEEVYIPNLPALPHALLLSVQVFIVPAEQHLFLQGYKPAEYETRPPSLLRGCLVLRILKPARVKSVLLHFKGIQRTEWPEGIPPKRSHYAEVNELINHTWPFYHVDSHTFNFGADFVRPLPLLLQKNQEDISHFSLNDSWQLNQNPVDTAKGFAASLINRATTRGNSPSPAPAITPVTSFQDLTTALSTGSASEANSAATASTPKPGYFMPGDYVYNFEHPLPALSPESVDANFGRVFYALEANIIRTGAFKTNLVARLPVSVVRIPSDNSVEENEPIFIERDWEDQLRYEILVGSKSIVLDTYVPISFKFIPLYGKVALHRIRVSITENCNYYCRNKTVHRAEPTRKFLLLEHKAKQNKSLLSKSGCLTDDGPDIGSEDDEILPRELEFQMFVPSTINKKYNFAMHPDTSFETIQCDHWIKISLRISRKDPSNPEKRKHFEISIDSPIHLCSPYAAHCNTLLPAYDRPEQPEPLPQYAPLSPPMSPDVTAIDQLQGVGHLLFSALHGYSFRPDSPAHSEGSSNRHRGTSRAGTPHLFYHLSNSGEPIEKDHRIHLEANLYSPTENQVDSIGLPQAQPLPCPQSPAHSPSPLIPDNRRRPTVNPPSFEALTSVEGILPPAYEKEDPATSPVRNENTGSSKEFIPSEAPRTVADTGVDSSGIKDMLSRQFDLTHSESQAASGNQQNAKPEDAEAHLMRQSRSLRIPETEDDLDLSDINLFKSGPVSPELGPLATRRSSVVLADDVDLPLDQTLPLLTLNEGYTEDNLSTSLFDQGRRPSAIKNTSMADLMDQVTFGHTGVENHFFKNPRLKKHYHEETQSDAAIHKERQKSFGVVPSSELPSSGSTERALTSSSARSEIISEVTNSSGEKAHEGFRGNVSKDVNEPVR</sequence>
<evidence type="ECO:0000313" key="4">
    <source>
        <dbReference type="Proteomes" id="UP000037122"/>
    </source>
</evidence>
<dbReference type="GO" id="GO:0005829">
    <property type="term" value="C:cytosol"/>
    <property type="evidence" value="ECO:0007669"/>
    <property type="project" value="TreeGrafter"/>
</dbReference>
<evidence type="ECO:0000313" key="3">
    <source>
        <dbReference type="EMBL" id="KND96313.1"/>
    </source>
</evidence>
<feature type="compositionally biased region" description="Polar residues" evidence="1">
    <location>
        <begin position="862"/>
        <end position="891"/>
    </location>
</feature>
<dbReference type="Pfam" id="PF02752">
    <property type="entry name" value="Arrestin_C"/>
    <property type="match status" value="1"/>
</dbReference>
<feature type="region of interest" description="Disordered" evidence="1">
    <location>
        <begin position="589"/>
        <end position="666"/>
    </location>
</feature>
<name>A0A0L0NQH5_CANAR</name>
<accession>A0A0L0NQH5</accession>
<evidence type="ECO:0000256" key="1">
    <source>
        <dbReference type="SAM" id="MobiDB-lite"/>
    </source>
</evidence>
<dbReference type="AlphaFoldDB" id="A0A0L0NQH5"/>
<dbReference type="PANTHER" id="PTHR11188:SF174">
    <property type="entry name" value="ARRESTIN-RELATED TRAFFICKING ADAPTER 10-RELATED"/>
    <property type="match status" value="1"/>
</dbReference>
<dbReference type="InterPro" id="IPR050357">
    <property type="entry name" value="Arrestin_domain-protein"/>
</dbReference>
<dbReference type="VEuPathDB" id="FungiDB:QG37_07444"/>
<dbReference type="InterPro" id="IPR014752">
    <property type="entry name" value="Arrestin-like_C"/>
</dbReference>
<organism evidence="3 4">
    <name type="scientific">Candidozyma auris</name>
    <name type="common">Yeast</name>
    <name type="synonym">Candida auris</name>
    <dbReference type="NCBI Taxonomy" id="498019"/>
    <lineage>
        <taxon>Eukaryota</taxon>
        <taxon>Fungi</taxon>
        <taxon>Dikarya</taxon>
        <taxon>Ascomycota</taxon>
        <taxon>Saccharomycotina</taxon>
        <taxon>Pichiomycetes</taxon>
        <taxon>Metschnikowiaceae</taxon>
        <taxon>Candidozyma</taxon>
    </lineage>
</organism>
<proteinExistence type="predicted"/>
<dbReference type="GO" id="GO:0031625">
    <property type="term" value="F:ubiquitin protein ligase binding"/>
    <property type="evidence" value="ECO:0007669"/>
    <property type="project" value="TreeGrafter"/>
</dbReference>
<reference evidence="4" key="1">
    <citation type="journal article" date="2015" name="BMC Genomics">
        <title>Draft genome of a commonly misdiagnosed multidrug resistant pathogen Candida auris.</title>
        <authorList>
            <person name="Chatterjee S."/>
            <person name="Alampalli S.V."/>
            <person name="Nageshan R.K."/>
            <person name="Chettiar S.T."/>
            <person name="Joshi S."/>
            <person name="Tatu U.S."/>
        </authorList>
    </citation>
    <scope>NUCLEOTIDE SEQUENCE [LARGE SCALE GENOMIC DNA]</scope>
    <source>
        <strain evidence="4">6684</strain>
    </source>
</reference>
<dbReference type="VEuPathDB" id="FungiDB:B9J08_004805"/>
<dbReference type="GO" id="GO:0030674">
    <property type="term" value="F:protein-macromolecule adaptor activity"/>
    <property type="evidence" value="ECO:0007669"/>
    <property type="project" value="TreeGrafter"/>
</dbReference>
<dbReference type="VEuPathDB" id="FungiDB:CJJ09_004817"/>
<evidence type="ECO:0000259" key="2">
    <source>
        <dbReference type="SMART" id="SM01017"/>
    </source>
</evidence>
<dbReference type="InterPro" id="IPR011022">
    <property type="entry name" value="Arrestin_C-like"/>
</dbReference>